<keyword evidence="1" id="KW-0238">DNA-binding</keyword>
<evidence type="ECO:0000256" key="1">
    <source>
        <dbReference type="ARBA" id="ARBA00023125"/>
    </source>
</evidence>
<dbReference type="RefSeq" id="WP_052486668.1">
    <property type="nucleotide sequence ID" value="NZ_AP028459.1"/>
</dbReference>
<organism evidence="3 4">
    <name type="scientific">Nocardia seriolae</name>
    <dbReference type="NCBI Taxonomy" id="37332"/>
    <lineage>
        <taxon>Bacteria</taxon>
        <taxon>Bacillati</taxon>
        <taxon>Actinomycetota</taxon>
        <taxon>Actinomycetes</taxon>
        <taxon>Mycobacteriales</taxon>
        <taxon>Nocardiaceae</taxon>
        <taxon>Nocardia</taxon>
    </lineage>
</organism>
<evidence type="ECO:0000313" key="4">
    <source>
        <dbReference type="Proteomes" id="UP000037179"/>
    </source>
</evidence>
<dbReference type="GO" id="GO:0003677">
    <property type="term" value="F:DNA binding"/>
    <property type="evidence" value="ECO:0007669"/>
    <property type="project" value="UniProtKB-KW"/>
</dbReference>
<sequence length="72" mass="8227">MIIRDNQAVFVEDLSVKGLARTRLAKSVHDAGWAMFTRMVAEKAARHNRYFGTVDRFFPSSQLCSRCGIRVH</sequence>
<dbReference type="InterPro" id="IPR010095">
    <property type="entry name" value="Cas12f1-like_TNB"/>
</dbReference>
<comment type="caution">
    <text evidence="3">The sequence shown here is derived from an EMBL/GenBank/DDBJ whole genome shotgun (WGS) entry which is preliminary data.</text>
</comment>
<name>A0ABC9YUW7_9NOCA</name>
<reference evidence="3 4" key="2">
    <citation type="journal article" date="2016" name="Genome Announc.">
        <title>Draft Genome Sequence of Erythromycin- and Oxytetracycline-Sensitive Nocardia seriolae Strain U-1 (NBRC 110359).</title>
        <authorList>
            <person name="Imajoh M."/>
            <person name="Sukeda M."/>
            <person name="Shimizu M."/>
            <person name="Yamane J."/>
            <person name="Ohnishi K."/>
            <person name="Oshima S."/>
        </authorList>
    </citation>
    <scope>NUCLEOTIDE SEQUENCE [LARGE SCALE GENOMIC DNA]</scope>
    <source>
        <strain evidence="3 4">U-1</strain>
    </source>
</reference>
<feature type="domain" description="Cas12f1-like TNB" evidence="2">
    <location>
        <begin position="33"/>
        <end position="70"/>
    </location>
</feature>
<reference evidence="4" key="1">
    <citation type="submission" date="2015-07" db="EMBL/GenBank/DDBJ databases">
        <title>Nocardia seriolae U-1 whole genome shotgun sequence.</title>
        <authorList>
            <person name="Imajoh M."/>
            <person name="Fukumoto Y."/>
            <person name="Sukeda M."/>
            <person name="Yamane J."/>
            <person name="Yamasaki K."/>
            <person name="Shimizu M."/>
            <person name="Ohnishi K."/>
            <person name="Oshima S."/>
        </authorList>
    </citation>
    <scope>NUCLEOTIDE SEQUENCE [LARGE SCALE GENOMIC DNA]</scope>
    <source>
        <strain evidence="4">U-1</strain>
    </source>
</reference>
<dbReference type="Proteomes" id="UP000037179">
    <property type="component" value="Unassembled WGS sequence"/>
</dbReference>
<dbReference type="EMBL" id="BBYQ01000050">
    <property type="protein sequence ID" value="GAP29165.1"/>
    <property type="molecule type" value="Genomic_DNA"/>
</dbReference>
<dbReference type="AlphaFoldDB" id="A0ABC9YUW7"/>
<keyword evidence="4" id="KW-1185">Reference proteome</keyword>
<dbReference type="Pfam" id="PF07282">
    <property type="entry name" value="Cas12f1-like_TNB"/>
    <property type="match status" value="1"/>
</dbReference>
<protein>
    <submittedName>
        <fullName evidence="3">Transposase</fullName>
    </submittedName>
</protein>
<proteinExistence type="predicted"/>
<evidence type="ECO:0000259" key="2">
    <source>
        <dbReference type="Pfam" id="PF07282"/>
    </source>
</evidence>
<accession>A0ABC9YUW7</accession>
<gene>
    <name evidence="3" type="ORF">NSK11_contig00050-0031</name>
</gene>
<evidence type="ECO:0000313" key="3">
    <source>
        <dbReference type="EMBL" id="GAP29165.1"/>
    </source>
</evidence>